<evidence type="ECO:0000313" key="2">
    <source>
        <dbReference type="Proteomes" id="UP000078561"/>
    </source>
</evidence>
<proteinExistence type="predicted"/>
<dbReference type="AlphaFoldDB" id="A0A168NG23"/>
<dbReference type="Proteomes" id="UP000078561">
    <property type="component" value="Unassembled WGS sequence"/>
</dbReference>
<dbReference type="EMBL" id="LT553219">
    <property type="protein sequence ID" value="SAM00486.1"/>
    <property type="molecule type" value="Genomic_DNA"/>
</dbReference>
<gene>
    <name evidence="1" type="primary">ABSGL_06174.1 scaffold 7705</name>
</gene>
<dbReference type="InParanoid" id="A0A168NG23"/>
<keyword evidence="2" id="KW-1185">Reference proteome</keyword>
<name>A0A168NG23_ABSGL</name>
<reference evidence="1" key="1">
    <citation type="submission" date="2016-04" db="EMBL/GenBank/DDBJ databases">
        <authorList>
            <person name="Evans L.H."/>
            <person name="Alamgir A."/>
            <person name="Owens N."/>
            <person name="Weber N.D."/>
            <person name="Virtaneva K."/>
            <person name="Barbian K."/>
            <person name="Babar A."/>
            <person name="Rosenke K."/>
        </authorList>
    </citation>
    <scope>NUCLEOTIDE SEQUENCE [LARGE SCALE GENOMIC DNA]</scope>
    <source>
        <strain evidence="1">CBS 101.48</strain>
    </source>
</reference>
<sequence length="66" mass="7686">MTPNSEQYPQSINTLFHSLLKYQTQMAALTNSNPLVDQYEPEWANEEMELHAWDNQDTSSMFCAIM</sequence>
<evidence type="ECO:0000313" key="1">
    <source>
        <dbReference type="EMBL" id="SAM00486.1"/>
    </source>
</evidence>
<accession>A0A168NG23</accession>
<organism evidence="1">
    <name type="scientific">Absidia glauca</name>
    <name type="common">Pin mould</name>
    <dbReference type="NCBI Taxonomy" id="4829"/>
    <lineage>
        <taxon>Eukaryota</taxon>
        <taxon>Fungi</taxon>
        <taxon>Fungi incertae sedis</taxon>
        <taxon>Mucoromycota</taxon>
        <taxon>Mucoromycotina</taxon>
        <taxon>Mucoromycetes</taxon>
        <taxon>Mucorales</taxon>
        <taxon>Cunninghamellaceae</taxon>
        <taxon>Absidia</taxon>
    </lineage>
</organism>
<protein>
    <submittedName>
        <fullName evidence="1">Uncharacterized protein</fullName>
    </submittedName>
</protein>